<evidence type="ECO:0008006" key="4">
    <source>
        <dbReference type="Google" id="ProtNLM"/>
    </source>
</evidence>
<gene>
    <name evidence="2" type="ORF">H6H03_33925</name>
</gene>
<organism evidence="2 3">
    <name type="scientific">Nostoc paludosum FACHB-159</name>
    <dbReference type="NCBI Taxonomy" id="2692908"/>
    <lineage>
        <taxon>Bacteria</taxon>
        <taxon>Bacillati</taxon>
        <taxon>Cyanobacteriota</taxon>
        <taxon>Cyanophyceae</taxon>
        <taxon>Nostocales</taxon>
        <taxon>Nostocaceae</taxon>
        <taxon>Nostoc</taxon>
    </lineage>
</organism>
<name>A0ABR8KH01_9NOSO</name>
<dbReference type="EMBL" id="JACJTU010000059">
    <property type="protein sequence ID" value="MBD2738812.1"/>
    <property type="molecule type" value="Genomic_DNA"/>
</dbReference>
<sequence>MLRKRQVSRALEKAELRAAGLKEIDPNLDLGNGCSLKNLTELIEKLRSKMDEYNKLLELIDAMRIQIKESEQKLNEMSQRMLLGVAVKYGKDSCEYMMAGGVRTSDRIRKGRKTRRRNALKKLAEGAQTA</sequence>
<keyword evidence="3" id="KW-1185">Reference proteome</keyword>
<reference evidence="2 3" key="1">
    <citation type="journal article" date="2020" name="ISME J.">
        <title>Comparative genomics reveals insights into cyanobacterial evolution and habitat adaptation.</title>
        <authorList>
            <person name="Chen M.Y."/>
            <person name="Teng W.K."/>
            <person name="Zhao L."/>
            <person name="Hu C.X."/>
            <person name="Zhou Y.K."/>
            <person name="Han B.P."/>
            <person name="Song L.R."/>
            <person name="Shu W.S."/>
        </authorList>
    </citation>
    <scope>NUCLEOTIDE SEQUENCE [LARGE SCALE GENOMIC DNA]</scope>
    <source>
        <strain evidence="2 3">FACHB-159</strain>
    </source>
</reference>
<proteinExistence type="predicted"/>
<keyword evidence="1" id="KW-0175">Coiled coil</keyword>
<dbReference type="RefSeq" id="WP_190959336.1">
    <property type="nucleotide sequence ID" value="NZ_JACJTU010000059.1"/>
</dbReference>
<evidence type="ECO:0000256" key="1">
    <source>
        <dbReference type="SAM" id="Coils"/>
    </source>
</evidence>
<evidence type="ECO:0000313" key="2">
    <source>
        <dbReference type="EMBL" id="MBD2738812.1"/>
    </source>
</evidence>
<dbReference type="Proteomes" id="UP000637383">
    <property type="component" value="Unassembled WGS sequence"/>
</dbReference>
<protein>
    <recommendedName>
        <fullName evidence="4">ATPase involved in DNA repair</fullName>
    </recommendedName>
</protein>
<evidence type="ECO:0000313" key="3">
    <source>
        <dbReference type="Proteomes" id="UP000637383"/>
    </source>
</evidence>
<comment type="caution">
    <text evidence="2">The sequence shown here is derived from an EMBL/GenBank/DDBJ whole genome shotgun (WGS) entry which is preliminary data.</text>
</comment>
<feature type="coiled-coil region" evidence="1">
    <location>
        <begin position="4"/>
        <end position="80"/>
    </location>
</feature>
<accession>A0ABR8KH01</accession>